<feature type="non-terminal residue" evidence="1">
    <location>
        <position position="132"/>
    </location>
</feature>
<name>A0ABN8I578_9NEOP</name>
<protein>
    <submittedName>
        <fullName evidence="1">Uncharacterized protein</fullName>
    </submittedName>
</protein>
<keyword evidence="2" id="KW-1185">Reference proteome</keyword>
<dbReference type="EMBL" id="OW152830">
    <property type="protein sequence ID" value="CAH2048959.1"/>
    <property type="molecule type" value="Genomic_DNA"/>
</dbReference>
<accession>A0ABN8I578</accession>
<proteinExistence type="predicted"/>
<organism evidence="1 2">
    <name type="scientific">Iphiclides podalirius</name>
    <name type="common">scarce swallowtail</name>
    <dbReference type="NCBI Taxonomy" id="110791"/>
    <lineage>
        <taxon>Eukaryota</taxon>
        <taxon>Metazoa</taxon>
        <taxon>Ecdysozoa</taxon>
        <taxon>Arthropoda</taxon>
        <taxon>Hexapoda</taxon>
        <taxon>Insecta</taxon>
        <taxon>Pterygota</taxon>
        <taxon>Neoptera</taxon>
        <taxon>Endopterygota</taxon>
        <taxon>Lepidoptera</taxon>
        <taxon>Glossata</taxon>
        <taxon>Ditrysia</taxon>
        <taxon>Papilionoidea</taxon>
        <taxon>Papilionidae</taxon>
        <taxon>Papilioninae</taxon>
        <taxon>Iphiclides</taxon>
    </lineage>
</organism>
<reference evidence="1" key="1">
    <citation type="submission" date="2022-03" db="EMBL/GenBank/DDBJ databases">
        <authorList>
            <person name="Martin H S."/>
        </authorList>
    </citation>
    <scope>NUCLEOTIDE SEQUENCE</scope>
</reference>
<gene>
    <name evidence="1" type="ORF">IPOD504_LOCUS6515</name>
</gene>
<sequence length="132" mass="14534">MICSKTPPQGRGRRPRPGADGAEVFELRIMIELHCSNAYVIVARLHCVRLQGVERRDALRAFGNAACGCQEQRRGTAARRLTLASHDSAAEAFRSAVPEACATMASLVTYGGQKCLCFTFLISEVRWPNLMH</sequence>
<dbReference type="Proteomes" id="UP000837857">
    <property type="component" value="Chromosome 18"/>
</dbReference>
<evidence type="ECO:0000313" key="2">
    <source>
        <dbReference type="Proteomes" id="UP000837857"/>
    </source>
</evidence>
<evidence type="ECO:0000313" key="1">
    <source>
        <dbReference type="EMBL" id="CAH2048959.1"/>
    </source>
</evidence>